<reference evidence="1" key="1">
    <citation type="submission" date="2021-06" db="EMBL/GenBank/DDBJ databases">
        <authorList>
            <person name="Kallberg Y."/>
            <person name="Tangrot J."/>
            <person name="Rosling A."/>
        </authorList>
    </citation>
    <scope>NUCLEOTIDE SEQUENCE</scope>
    <source>
        <strain evidence="1">CL356</strain>
    </source>
</reference>
<keyword evidence="2" id="KW-1185">Reference proteome</keyword>
<organism evidence="1 2">
    <name type="scientific">Acaulospora colombiana</name>
    <dbReference type="NCBI Taxonomy" id="27376"/>
    <lineage>
        <taxon>Eukaryota</taxon>
        <taxon>Fungi</taxon>
        <taxon>Fungi incertae sedis</taxon>
        <taxon>Mucoromycota</taxon>
        <taxon>Glomeromycotina</taxon>
        <taxon>Glomeromycetes</taxon>
        <taxon>Diversisporales</taxon>
        <taxon>Acaulosporaceae</taxon>
        <taxon>Acaulospora</taxon>
    </lineage>
</organism>
<proteinExistence type="predicted"/>
<protein>
    <submittedName>
        <fullName evidence="1">4645_t:CDS:1</fullName>
    </submittedName>
</protein>
<dbReference type="EMBL" id="CAJVPT010036622">
    <property type="protein sequence ID" value="CAG8715068.1"/>
    <property type="molecule type" value="Genomic_DNA"/>
</dbReference>
<feature type="non-terminal residue" evidence="1">
    <location>
        <position position="1"/>
    </location>
</feature>
<name>A0ACA9PLY6_9GLOM</name>
<accession>A0ACA9PLY6</accession>
<sequence length="222" mass="23701">STPPLPHELIHLTRGPKDKDAIRSSTSSSSSINSTYSTSSSCDHKVQGAGPRVPSSTSNCLPDALRTIIRPDSSSSTEYAHSHLRVGPSSASSSHEKNSPSSLSSALSLSALVSRPSDLGIREKAANNKTITGRGEYGGEMSRAADGQRGTQRHPHVHRTSRATSLSFTANQPVVPLSRQGEYCRPASSSTATPPSRKHQTFFFSSNLLLVLLPHIFTIPFV</sequence>
<dbReference type="Proteomes" id="UP000789525">
    <property type="component" value="Unassembled WGS sequence"/>
</dbReference>
<evidence type="ECO:0000313" key="1">
    <source>
        <dbReference type="EMBL" id="CAG8715068.1"/>
    </source>
</evidence>
<evidence type="ECO:0000313" key="2">
    <source>
        <dbReference type="Proteomes" id="UP000789525"/>
    </source>
</evidence>
<comment type="caution">
    <text evidence="1">The sequence shown here is derived from an EMBL/GenBank/DDBJ whole genome shotgun (WGS) entry which is preliminary data.</text>
</comment>
<gene>
    <name evidence="1" type="ORF">ACOLOM_LOCUS10861</name>
</gene>